<feature type="binding site" evidence="8">
    <location>
        <position position="34"/>
    </location>
    <ligand>
        <name>Zn(2+)</name>
        <dbReference type="ChEBI" id="CHEBI:29105"/>
    </ligand>
</feature>
<dbReference type="Gene3D" id="2.20.28.30">
    <property type="entry name" value="RNA polymerase ii, chain L"/>
    <property type="match status" value="1"/>
</dbReference>
<dbReference type="HOGENOM" id="CLU_179456_2_0_2"/>
<evidence type="ECO:0000256" key="5">
    <source>
        <dbReference type="ARBA" id="ARBA00022723"/>
    </source>
</evidence>
<dbReference type="EMBL" id="CP000816">
    <property type="protein sequence ID" value="ABU82458.1"/>
    <property type="molecule type" value="Genomic_DNA"/>
</dbReference>
<evidence type="ECO:0000313" key="10">
    <source>
        <dbReference type="EMBL" id="ABU82458.1"/>
    </source>
</evidence>
<dbReference type="eggNOG" id="arCOG04341">
    <property type="taxonomic scope" value="Archaea"/>
</dbReference>
<keyword evidence="6 8" id="KW-0862">Zinc</keyword>
<proteinExistence type="inferred from homology"/>
<dbReference type="InterPro" id="IPR024934">
    <property type="entry name" value="Rubredoxin-like_dom"/>
</dbReference>
<dbReference type="GO" id="GO:0003899">
    <property type="term" value="F:DNA-directed RNA polymerase activity"/>
    <property type="evidence" value="ECO:0007669"/>
    <property type="project" value="UniProtKB-UniRule"/>
</dbReference>
<dbReference type="SUPFAM" id="SSF63393">
    <property type="entry name" value="RNA polymerase subunits"/>
    <property type="match status" value="1"/>
</dbReference>
<dbReference type="InterPro" id="IPR029040">
    <property type="entry name" value="RPABC4/Spt4"/>
</dbReference>
<dbReference type="AlphaFoldDB" id="A8AC06"/>
<dbReference type="GO" id="GO:0008270">
    <property type="term" value="F:zinc ion binding"/>
    <property type="evidence" value="ECO:0007669"/>
    <property type="project" value="UniProtKB-UniRule"/>
</dbReference>
<dbReference type="GO" id="GO:0005737">
    <property type="term" value="C:cytoplasm"/>
    <property type="evidence" value="ECO:0007669"/>
    <property type="project" value="UniProtKB-SubCell"/>
</dbReference>
<name>A8AC06_IGNH4</name>
<dbReference type="GO" id="GO:0000428">
    <property type="term" value="C:DNA-directed RNA polymerase complex"/>
    <property type="evidence" value="ECO:0007669"/>
    <property type="project" value="UniProtKB-KW"/>
</dbReference>
<evidence type="ECO:0000256" key="1">
    <source>
        <dbReference type="ARBA" id="ARBA00022478"/>
    </source>
</evidence>
<dbReference type="GeneID" id="5562930"/>
<accession>A8AC06</accession>
<dbReference type="GO" id="GO:0006351">
    <property type="term" value="P:DNA-templated transcription"/>
    <property type="evidence" value="ECO:0007669"/>
    <property type="project" value="UniProtKB-UniRule"/>
</dbReference>
<sequence>MDASPVKDVLYKCAACGYVASKDELERLMMGVRCPRCGYKILYKIRTSGRTYFKAV</sequence>
<gene>
    <name evidence="8" type="primary">rpo12</name>
    <name evidence="8" type="synonym">rpoP</name>
    <name evidence="10" type="ordered locus">Igni_1282</name>
</gene>
<keyword evidence="2 8" id="KW-0963">Cytoplasm</keyword>
<comment type="catalytic activity">
    <reaction evidence="8">
        <text>RNA(n) + a ribonucleoside 5'-triphosphate = RNA(n+1) + diphosphate</text>
        <dbReference type="Rhea" id="RHEA:21248"/>
        <dbReference type="Rhea" id="RHEA-COMP:14527"/>
        <dbReference type="Rhea" id="RHEA-COMP:17342"/>
        <dbReference type="ChEBI" id="CHEBI:33019"/>
        <dbReference type="ChEBI" id="CHEBI:61557"/>
        <dbReference type="ChEBI" id="CHEBI:140395"/>
        <dbReference type="EC" id="2.7.7.6"/>
    </reaction>
</comment>
<feature type="domain" description="Rubredoxin-like" evidence="9">
    <location>
        <begin position="8"/>
        <end position="56"/>
    </location>
</feature>
<protein>
    <recommendedName>
        <fullName evidence="8">DNA-directed RNA polymerase subunit Rpo12</fullName>
        <ecNumber evidence="8">2.7.7.6</ecNumber>
    </recommendedName>
    <alternativeName>
        <fullName evidence="8">DNA-directed RNA polymerase subunit P</fullName>
    </alternativeName>
</protein>
<dbReference type="Proteomes" id="UP000000262">
    <property type="component" value="Chromosome"/>
</dbReference>
<comment type="similarity">
    <text evidence="8">Belongs to the archaeal Rpo12/eukaryotic RPC10 RNA polymerase subunit family.</text>
</comment>
<dbReference type="GO" id="GO:0005506">
    <property type="term" value="F:iron ion binding"/>
    <property type="evidence" value="ECO:0007669"/>
    <property type="project" value="InterPro"/>
</dbReference>
<evidence type="ECO:0000256" key="3">
    <source>
        <dbReference type="ARBA" id="ARBA00022679"/>
    </source>
</evidence>
<dbReference type="KEGG" id="iho:Igni_1282"/>
<evidence type="ECO:0000256" key="6">
    <source>
        <dbReference type="ARBA" id="ARBA00022833"/>
    </source>
</evidence>
<reference evidence="10 11" key="1">
    <citation type="journal article" date="2008" name="Genome Biol.">
        <title>A genomic analysis of the archaeal system Ignicoccus hospitalis-Nanoarchaeum equitans.</title>
        <authorList>
            <person name="Podar M."/>
            <person name="Anderson I."/>
            <person name="Makarova K.S."/>
            <person name="Elkins J.G."/>
            <person name="Ivanova N."/>
            <person name="Wall M.A."/>
            <person name="Lykidis A."/>
            <person name="Mavromatis K."/>
            <person name="Sun H."/>
            <person name="Hudson M.E."/>
            <person name="Chen W."/>
            <person name="Deciu C."/>
            <person name="Hutchison D."/>
            <person name="Eads J.R."/>
            <person name="Anderson A."/>
            <person name="Fernandes F."/>
            <person name="Szeto E."/>
            <person name="Lapidus A."/>
            <person name="Kyrpides N.C."/>
            <person name="Saier M.H.Jr."/>
            <person name="Richardson P.M."/>
            <person name="Rachel R."/>
            <person name="Huber H."/>
            <person name="Eisen J.A."/>
            <person name="Koonin E.V."/>
            <person name="Keller M."/>
            <person name="Stetter K.O."/>
        </authorList>
    </citation>
    <scope>NUCLEOTIDE SEQUENCE [LARGE SCALE GENOMIC DNA]</scope>
    <source>
        <strain evidence="11">KIN4/I / DSM 18386 / JCM 14125</strain>
    </source>
</reference>
<comment type="function">
    <text evidence="8">DNA-dependent RNA polymerase (RNAP) catalyzes the transcription of DNA into RNA using the four ribonucleoside triphosphates as substrates.</text>
</comment>
<dbReference type="RefSeq" id="WP_012123422.1">
    <property type="nucleotide sequence ID" value="NC_009776.1"/>
</dbReference>
<evidence type="ECO:0000256" key="2">
    <source>
        <dbReference type="ARBA" id="ARBA00022490"/>
    </source>
</evidence>
<dbReference type="InterPro" id="IPR006591">
    <property type="entry name" value="RNAP_P/RPABC4"/>
</dbReference>
<comment type="subunit">
    <text evidence="8">Part of the RNA polymerase complex.</text>
</comment>
<evidence type="ECO:0000256" key="8">
    <source>
        <dbReference type="HAMAP-Rule" id="MF_00615"/>
    </source>
</evidence>
<evidence type="ECO:0000256" key="4">
    <source>
        <dbReference type="ARBA" id="ARBA00022695"/>
    </source>
</evidence>
<comment type="subcellular location">
    <subcellularLocation>
        <location evidence="8">Cytoplasm</location>
    </subcellularLocation>
</comment>
<comment type="cofactor">
    <cofactor evidence="8">
        <name>Zn(2+)</name>
        <dbReference type="ChEBI" id="CHEBI:29105"/>
    </cofactor>
    <text evidence="8">Binds 1 zinc ion.</text>
</comment>
<keyword evidence="11" id="KW-1185">Reference proteome</keyword>
<organism evidence="10 11">
    <name type="scientific">Ignicoccus hospitalis (strain KIN4/I / DSM 18386 / JCM 14125)</name>
    <dbReference type="NCBI Taxonomy" id="453591"/>
    <lineage>
        <taxon>Archaea</taxon>
        <taxon>Thermoproteota</taxon>
        <taxon>Thermoprotei</taxon>
        <taxon>Desulfurococcales</taxon>
        <taxon>Desulfurococcaceae</taxon>
        <taxon>Ignicoccus</taxon>
    </lineage>
</organism>
<dbReference type="PROSITE" id="PS50903">
    <property type="entry name" value="RUBREDOXIN_LIKE"/>
    <property type="match status" value="1"/>
</dbReference>
<evidence type="ECO:0000256" key="7">
    <source>
        <dbReference type="ARBA" id="ARBA00023163"/>
    </source>
</evidence>
<keyword evidence="1 8" id="KW-0240">DNA-directed RNA polymerase</keyword>
<feature type="binding site" evidence="8">
    <location>
        <position position="37"/>
    </location>
    <ligand>
        <name>Zn(2+)</name>
        <dbReference type="ChEBI" id="CHEBI:29105"/>
    </ligand>
</feature>
<dbReference type="InterPro" id="IPR023464">
    <property type="entry name" value="Rpo12"/>
</dbReference>
<evidence type="ECO:0000259" key="9">
    <source>
        <dbReference type="PROSITE" id="PS50903"/>
    </source>
</evidence>
<evidence type="ECO:0000313" key="11">
    <source>
        <dbReference type="Proteomes" id="UP000000262"/>
    </source>
</evidence>
<dbReference type="SMART" id="SM00659">
    <property type="entry name" value="RPOLCX"/>
    <property type="match status" value="1"/>
</dbReference>
<dbReference type="HAMAP" id="MF_00615">
    <property type="entry name" value="RNApol_arch_Rpo12"/>
    <property type="match status" value="1"/>
</dbReference>
<keyword evidence="3 8" id="KW-0808">Transferase</keyword>
<dbReference type="GO" id="GO:0003677">
    <property type="term" value="F:DNA binding"/>
    <property type="evidence" value="ECO:0007669"/>
    <property type="project" value="InterPro"/>
</dbReference>
<keyword evidence="7 8" id="KW-0804">Transcription</keyword>
<feature type="binding site" evidence="8">
    <location>
        <position position="16"/>
    </location>
    <ligand>
        <name>Zn(2+)</name>
        <dbReference type="ChEBI" id="CHEBI:29105"/>
    </ligand>
</feature>
<keyword evidence="4 8" id="KW-0548">Nucleotidyltransferase</keyword>
<dbReference type="STRING" id="453591.Igni_1282"/>
<dbReference type="EC" id="2.7.7.6" evidence="8"/>
<keyword evidence="5 8" id="KW-0479">Metal-binding</keyword>